<keyword evidence="8" id="KW-1185">Reference proteome</keyword>
<evidence type="ECO:0000256" key="5">
    <source>
        <dbReference type="ARBA" id="ARBA00023033"/>
    </source>
</evidence>
<dbReference type="SUPFAM" id="SSF51905">
    <property type="entry name" value="FAD/NAD(P)-binding domain"/>
    <property type="match status" value="1"/>
</dbReference>
<dbReference type="PANTHER" id="PTHR13789">
    <property type="entry name" value="MONOOXYGENASE"/>
    <property type="match status" value="1"/>
</dbReference>
<dbReference type="Pfam" id="PF16884">
    <property type="entry name" value="ADH_N_2"/>
    <property type="match status" value="1"/>
</dbReference>
<comment type="similarity">
    <text evidence="1">Belongs to the paxM FAD-dependent monooxygenase family.</text>
</comment>
<keyword evidence="3" id="KW-0274">FAD</keyword>
<proteinExistence type="inferred from homology"/>
<comment type="caution">
    <text evidence="7">The sequence shown here is derived from an EMBL/GenBank/DDBJ whole genome shotgun (WGS) entry which is preliminary data.</text>
</comment>
<keyword evidence="5" id="KW-0503">Monooxygenase</keyword>
<dbReference type="InterPro" id="IPR011032">
    <property type="entry name" value="GroES-like_sf"/>
</dbReference>
<dbReference type="InterPro" id="IPR036291">
    <property type="entry name" value="NAD(P)-bd_dom_sf"/>
</dbReference>
<keyword evidence="4" id="KW-0560">Oxidoreductase</keyword>
<feature type="domain" description="Enoyl reductase (ER)" evidence="6">
    <location>
        <begin position="20"/>
        <end position="347"/>
    </location>
</feature>
<evidence type="ECO:0000313" key="7">
    <source>
        <dbReference type="EMBL" id="KAK4503666.1"/>
    </source>
</evidence>
<evidence type="ECO:0000313" key="8">
    <source>
        <dbReference type="Proteomes" id="UP001305779"/>
    </source>
</evidence>
<dbReference type="InterPro" id="IPR002938">
    <property type="entry name" value="FAD-bd"/>
</dbReference>
<name>A0ABR0EQZ1_ZASCE</name>
<dbReference type="SUPFAM" id="SSF54373">
    <property type="entry name" value="FAD-linked reductases, C-terminal domain"/>
    <property type="match status" value="1"/>
</dbReference>
<evidence type="ECO:0000259" key="6">
    <source>
        <dbReference type="SMART" id="SM00829"/>
    </source>
</evidence>
<dbReference type="Gene3D" id="3.40.50.720">
    <property type="entry name" value="NAD(P)-binding Rossmann-like Domain"/>
    <property type="match status" value="1"/>
</dbReference>
<evidence type="ECO:0000256" key="3">
    <source>
        <dbReference type="ARBA" id="ARBA00022827"/>
    </source>
</evidence>
<dbReference type="Proteomes" id="UP001305779">
    <property type="component" value="Unassembled WGS sequence"/>
</dbReference>
<dbReference type="SUPFAM" id="SSF51735">
    <property type="entry name" value="NAD(P)-binding Rossmann-fold domains"/>
    <property type="match status" value="1"/>
</dbReference>
<dbReference type="Pfam" id="PF00107">
    <property type="entry name" value="ADH_zinc_N"/>
    <property type="match status" value="1"/>
</dbReference>
<dbReference type="InterPro" id="IPR050493">
    <property type="entry name" value="FAD-dep_Monooxygenase_BioMet"/>
</dbReference>
<sequence length="783" mass="87146">MVQNKGLIFSDYPTQWPEAGKHLTVEAREFDTEQQPPKGGITAKVHYVSFDPYQRGRMRKPEVKSYAPPFEIGKPVTNSAILTVLKSDNEKFKAGDVIYAPRANTEEYSAYEKDWADTFTQIPLGNPHKLDLKYFIGALGMPGLTAYSSFYEIGQPKKGETIFISAASGAVGQIVGQLAKHEGLTVIGSVGDDKKLDFITKDLGFDGGFNYKKEKPIDALRRLAPNGIDIYYENVGGEQLEAAITHITNFGRIVACGMVSQYNVKPEEAYPIRNLMQVVAKRLRIRGFIVSDSDMGPKYAKEHQENVQKWIAEGKFKAVMSETNGIDNAAEGLIGMLAGKNFGKAVLVNSRLKVVIVGCGLGGLACAIQCRKEGLEVLLLEKTPELVEIGAGIQVPPNAGRVIDSFGLTEKMFEAGMVAKTKEYFLRWQNGKVIGQRPGSEWAREKWGFSSSTIHRADYQRILFEEARRLGAEIRFDCDVVQTDCKDVRPAVTLGDGEKIEADVVVGADGLRSSVRHSVLGYVKEPQESNDLAYRITIPRKSLEDETDKMIREILDDSANCLWFGGDTHVVLYGIRGGKEINVVLVCPDDLPHEVSKQPGDVEQMHKLFENWDPTLKILLSKVNKALKWKIWGMEELDTWVKGSVALLGDACHPSVPYLAQGAAQAVEDAVVLGRLLGRFSRSGHSKSSLPDLLQLYQHIRKQRATPIVKAADSMREMYHAPDGPRQEERDRLLLEHDWWDESRSFPWALADLKTLHGIYGYDPVRSADEGFEQSRFGKGHGR</sequence>
<dbReference type="Gene3D" id="3.50.50.60">
    <property type="entry name" value="FAD/NAD(P)-binding domain"/>
    <property type="match status" value="1"/>
</dbReference>
<organism evidence="7 8">
    <name type="scientific">Zasmidium cellare</name>
    <name type="common">Wine cellar mold</name>
    <name type="synonym">Racodium cellare</name>
    <dbReference type="NCBI Taxonomy" id="395010"/>
    <lineage>
        <taxon>Eukaryota</taxon>
        <taxon>Fungi</taxon>
        <taxon>Dikarya</taxon>
        <taxon>Ascomycota</taxon>
        <taxon>Pezizomycotina</taxon>
        <taxon>Dothideomycetes</taxon>
        <taxon>Dothideomycetidae</taxon>
        <taxon>Mycosphaerellales</taxon>
        <taxon>Mycosphaerellaceae</taxon>
        <taxon>Zasmidium</taxon>
    </lineage>
</organism>
<dbReference type="Pfam" id="PF01494">
    <property type="entry name" value="FAD_binding_3"/>
    <property type="match status" value="1"/>
</dbReference>
<dbReference type="CDD" id="cd05288">
    <property type="entry name" value="PGDH"/>
    <property type="match status" value="1"/>
</dbReference>
<dbReference type="InterPro" id="IPR013149">
    <property type="entry name" value="ADH-like_C"/>
</dbReference>
<dbReference type="PANTHER" id="PTHR13789:SF311">
    <property type="entry name" value="HYDROXYLASE, PUTATIVE (AFU_ORTHOLOGUE AFUA_5G10180)-RELATED"/>
    <property type="match status" value="1"/>
</dbReference>
<accession>A0ABR0EQZ1</accession>
<dbReference type="EMBL" id="JAXOVC010000003">
    <property type="protein sequence ID" value="KAK4503666.1"/>
    <property type="molecule type" value="Genomic_DNA"/>
</dbReference>
<gene>
    <name evidence="7" type="ORF">PRZ48_004581</name>
</gene>
<dbReference type="SUPFAM" id="SSF50129">
    <property type="entry name" value="GroES-like"/>
    <property type="match status" value="1"/>
</dbReference>
<keyword evidence="2" id="KW-0285">Flavoprotein</keyword>
<dbReference type="InterPro" id="IPR036188">
    <property type="entry name" value="FAD/NAD-bd_sf"/>
</dbReference>
<dbReference type="Gene3D" id="3.90.180.10">
    <property type="entry name" value="Medium-chain alcohol dehydrogenases, catalytic domain"/>
    <property type="match status" value="1"/>
</dbReference>
<reference evidence="7 8" key="1">
    <citation type="journal article" date="2023" name="G3 (Bethesda)">
        <title>A chromosome-level genome assembly of Zasmidium syzygii isolated from banana leaves.</title>
        <authorList>
            <person name="van Westerhoven A.C."/>
            <person name="Mehrabi R."/>
            <person name="Talebi R."/>
            <person name="Steentjes M.B.F."/>
            <person name="Corcolon B."/>
            <person name="Chong P.A."/>
            <person name="Kema G.H.J."/>
            <person name="Seidl M.F."/>
        </authorList>
    </citation>
    <scope>NUCLEOTIDE SEQUENCE [LARGE SCALE GENOMIC DNA]</scope>
    <source>
        <strain evidence="7 8">P124</strain>
    </source>
</reference>
<evidence type="ECO:0000256" key="4">
    <source>
        <dbReference type="ARBA" id="ARBA00023002"/>
    </source>
</evidence>
<protein>
    <recommendedName>
        <fullName evidence="6">Enoyl reductase (ER) domain-containing protein</fullName>
    </recommendedName>
</protein>
<evidence type="ECO:0000256" key="1">
    <source>
        <dbReference type="ARBA" id="ARBA00007992"/>
    </source>
</evidence>
<dbReference type="SMART" id="SM00829">
    <property type="entry name" value="PKS_ER"/>
    <property type="match status" value="1"/>
</dbReference>
<evidence type="ECO:0000256" key="2">
    <source>
        <dbReference type="ARBA" id="ARBA00022630"/>
    </source>
</evidence>
<dbReference type="InterPro" id="IPR020843">
    <property type="entry name" value="ER"/>
</dbReference>
<dbReference type="InterPro" id="IPR041694">
    <property type="entry name" value="ADH_N_2"/>
</dbReference>
<dbReference type="PRINTS" id="PR00420">
    <property type="entry name" value="RNGMNOXGNASE"/>
</dbReference>